<comment type="caution">
    <text evidence="1">The sequence shown here is derived from an EMBL/GenBank/DDBJ whole genome shotgun (WGS) entry which is preliminary data.</text>
</comment>
<accession>X1G3M1</accession>
<organism evidence="1">
    <name type="scientific">marine sediment metagenome</name>
    <dbReference type="NCBI Taxonomy" id="412755"/>
    <lineage>
        <taxon>unclassified sequences</taxon>
        <taxon>metagenomes</taxon>
        <taxon>ecological metagenomes</taxon>
    </lineage>
</organism>
<evidence type="ECO:0000313" key="1">
    <source>
        <dbReference type="EMBL" id="GAH27618.1"/>
    </source>
</evidence>
<gene>
    <name evidence="1" type="ORF">S03H2_08000</name>
</gene>
<sequence length="43" mass="5089">MNNFISAYFWYHIDDSQTFSEFKVLTNKIEEMVARTPDVALES</sequence>
<reference evidence="1" key="1">
    <citation type="journal article" date="2014" name="Front. Microbiol.">
        <title>High frequency of phylogenetically diverse reductive dehalogenase-homologous genes in deep subseafloor sedimentary metagenomes.</title>
        <authorList>
            <person name="Kawai M."/>
            <person name="Futagami T."/>
            <person name="Toyoda A."/>
            <person name="Takaki Y."/>
            <person name="Nishi S."/>
            <person name="Hori S."/>
            <person name="Arai W."/>
            <person name="Tsubouchi T."/>
            <person name="Morono Y."/>
            <person name="Uchiyama I."/>
            <person name="Ito T."/>
            <person name="Fujiyama A."/>
            <person name="Inagaki F."/>
            <person name="Takami H."/>
        </authorList>
    </citation>
    <scope>NUCLEOTIDE SEQUENCE</scope>
    <source>
        <strain evidence="1">Expedition CK06-06</strain>
    </source>
</reference>
<dbReference type="AlphaFoldDB" id="X1G3M1"/>
<dbReference type="EMBL" id="BARU01003802">
    <property type="protein sequence ID" value="GAH27618.1"/>
    <property type="molecule type" value="Genomic_DNA"/>
</dbReference>
<name>X1G3M1_9ZZZZ</name>
<proteinExistence type="predicted"/>
<protein>
    <submittedName>
        <fullName evidence="1">Uncharacterized protein</fullName>
    </submittedName>
</protein>
<feature type="non-terminal residue" evidence="1">
    <location>
        <position position="43"/>
    </location>
</feature>